<dbReference type="Gene3D" id="1.10.3210.10">
    <property type="entry name" value="Hypothetical protein af1432"/>
    <property type="match status" value="1"/>
</dbReference>
<feature type="region of interest" description="Disordered" evidence="12">
    <location>
        <begin position="869"/>
        <end position="913"/>
    </location>
</feature>
<evidence type="ECO:0000256" key="9">
    <source>
        <dbReference type="ARBA" id="ARBA00022723"/>
    </source>
</evidence>
<dbReference type="GO" id="GO:0046872">
    <property type="term" value="F:metal ion binding"/>
    <property type="evidence" value="ECO:0007669"/>
    <property type="project" value="UniProtKB-KW"/>
</dbReference>
<keyword evidence="10" id="KW-0378">Hydrolase</keyword>
<dbReference type="OrthoDB" id="10254258at2759"/>
<dbReference type="SUPFAM" id="SSF56219">
    <property type="entry name" value="DNase I-like"/>
    <property type="match status" value="1"/>
</dbReference>
<reference evidence="14 15" key="1">
    <citation type="journal article" date="2020" name="Cell">
        <title>Large-Scale Comparative Analyses of Tick Genomes Elucidate Their Genetic Diversity and Vector Capacities.</title>
        <authorList>
            <consortium name="Tick Genome and Microbiome Consortium (TIGMIC)"/>
            <person name="Jia N."/>
            <person name="Wang J."/>
            <person name="Shi W."/>
            <person name="Du L."/>
            <person name="Sun Y."/>
            <person name="Zhan W."/>
            <person name="Jiang J.F."/>
            <person name="Wang Q."/>
            <person name="Zhang B."/>
            <person name="Ji P."/>
            <person name="Bell-Sakyi L."/>
            <person name="Cui X.M."/>
            <person name="Yuan T.T."/>
            <person name="Jiang B.G."/>
            <person name="Yang W.F."/>
            <person name="Lam T.T."/>
            <person name="Chang Q.C."/>
            <person name="Ding S.J."/>
            <person name="Wang X.J."/>
            <person name="Zhu J.G."/>
            <person name="Ruan X.D."/>
            <person name="Zhao L."/>
            <person name="Wei J.T."/>
            <person name="Ye R.Z."/>
            <person name="Que T.C."/>
            <person name="Du C.H."/>
            <person name="Zhou Y.H."/>
            <person name="Cheng J.X."/>
            <person name="Dai P.F."/>
            <person name="Guo W.B."/>
            <person name="Han X.H."/>
            <person name="Huang E.J."/>
            <person name="Li L.F."/>
            <person name="Wei W."/>
            <person name="Gao Y.C."/>
            <person name="Liu J.Z."/>
            <person name="Shao H.Z."/>
            <person name="Wang X."/>
            <person name="Wang C.C."/>
            <person name="Yang T.C."/>
            <person name="Huo Q.B."/>
            <person name="Li W."/>
            <person name="Chen H.Y."/>
            <person name="Chen S.E."/>
            <person name="Zhou L.G."/>
            <person name="Ni X.B."/>
            <person name="Tian J.H."/>
            <person name="Sheng Y."/>
            <person name="Liu T."/>
            <person name="Pan Y.S."/>
            <person name="Xia L.Y."/>
            <person name="Li J."/>
            <person name="Zhao F."/>
            <person name="Cao W.C."/>
        </authorList>
    </citation>
    <scope>NUCLEOTIDE SEQUENCE [LARGE SCALE GENOMIC DNA]</scope>
    <source>
        <strain evidence="14">HaeL-2018</strain>
    </source>
</reference>
<protein>
    <recommendedName>
        <fullName evidence="8">5'-deoxynucleotidase HDDC2</fullName>
        <ecNumber evidence="7">3.1.3.89</ecNumber>
    </recommendedName>
    <alternativeName>
        <fullName evidence="11">HD domain-containing protein 2</fullName>
    </alternativeName>
</protein>
<evidence type="ECO:0000256" key="10">
    <source>
        <dbReference type="ARBA" id="ARBA00022801"/>
    </source>
</evidence>
<dbReference type="Pfam" id="PF03372">
    <property type="entry name" value="Exo_endo_phos"/>
    <property type="match status" value="1"/>
</dbReference>
<dbReference type="PANTHER" id="PTHR11845">
    <property type="entry name" value="5'-DEOXYNUCLEOTIDASE HDDC2"/>
    <property type="match status" value="1"/>
</dbReference>
<dbReference type="GO" id="GO:0002953">
    <property type="term" value="F:5'-deoxynucleotidase activity"/>
    <property type="evidence" value="ECO:0007669"/>
    <property type="project" value="UniProtKB-EC"/>
</dbReference>
<name>A0A9J6H9C5_HAELO</name>
<comment type="subunit">
    <text evidence="6">Homodimer.</text>
</comment>
<evidence type="ECO:0000256" key="1">
    <source>
        <dbReference type="ARBA" id="ARBA00001638"/>
    </source>
</evidence>
<evidence type="ECO:0000256" key="6">
    <source>
        <dbReference type="ARBA" id="ARBA00011738"/>
    </source>
</evidence>
<evidence type="ECO:0000313" key="14">
    <source>
        <dbReference type="EMBL" id="KAH9383325.1"/>
    </source>
</evidence>
<organism evidence="14 15">
    <name type="scientific">Haemaphysalis longicornis</name>
    <name type="common">Bush tick</name>
    <dbReference type="NCBI Taxonomy" id="44386"/>
    <lineage>
        <taxon>Eukaryota</taxon>
        <taxon>Metazoa</taxon>
        <taxon>Ecdysozoa</taxon>
        <taxon>Arthropoda</taxon>
        <taxon>Chelicerata</taxon>
        <taxon>Arachnida</taxon>
        <taxon>Acari</taxon>
        <taxon>Parasitiformes</taxon>
        <taxon>Ixodida</taxon>
        <taxon>Ixodoidea</taxon>
        <taxon>Ixodidae</taxon>
        <taxon>Haemaphysalinae</taxon>
        <taxon>Haemaphysalis</taxon>
    </lineage>
</organism>
<dbReference type="Gene3D" id="3.60.10.10">
    <property type="entry name" value="Endonuclease/exonuclease/phosphatase"/>
    <property type="match status" value="1"/>
</dbReference>
<keyword evidence="15" id="KW-1185">Reference proteome</keyword>
<gene>
    <name evidence="14" type="ORF">HPB48_024445</name>
</gene>
<dbReference type="EC" id="3.1.3.89" evidence="7"/>
<comment type="function">
    <text evidence="4">Catalyzes the dephosphorylation of the nucleoside 5'-monophosphates deoxyadenosine monophosphate (dAMP), deoxycytidine monophosphate (dCMP), deoxyguanosine monophosphate (dGMP) and deoxythymidine monophosphate (dTMP).</text>
</comment>
<comment type="similarity">
    <text evidence="5">Belongs to the HDDC2 family.</text>
</comment>
<dbReference type="Proteomes" id="UP000821853">
    <property type="component" value="Unassembled WGS sequence"/>
</dbReference>
<dbReference type="Pfam" id="PF13023">
    <property type="entry name" value="HD_3"/>
    <property type="match status" value="1"/>
</dbReference>
<comment type="caution">
    <text evidence="14">The sequence shown here is derived from an EMBL/GenBank/DDBJ whole genome shotgun (WGS) entry which is preliminary data.</text>
</comment>
<sequence length="937" mass="104793">MIGLRRTGWVLRGVPDPERVSGHMYRMAVMAMMIGNDPNGGIDKDKCIRMALVHDMGECIVGDITPQCGVSKEHKLKLETEAMASLGKLVDSASAGEFRSLWEEENPGGAVARLHDGKRLGATKAQRGRLDKGHAESISCEDTAREVLIVGDTNASRLTRALQRQLGADRRKCIQWCHVRRVRADDIKGLFSRDQEDTSRRARLVVLHTGLTDVLDGAQPDDIVEGIRESSCTALTGAYHLLGDFLDLSACTGGEGRIARDSFHFLAETARMVAAWLAQFGKSQGGGQADKDTRTAKDIYTDFSSSPGEISPRKQQALEKDNAAVIGEEPRSTAEWKEAQQEAGGMGHSIPRYQRQGVLPGSQQGLWNWRPHPPPPVALASGQYHPAETTSRAALPSMEIHQPPFPQGFMSTQQMPADWRLFHMVGDFVRQHLGVRRPRGHQRGQDGIRVGFLNLNGGRRELKWTELYRTLREDDIPLFAVAETHLRELEEPPAHSDWCWAGCNRAGQGRKGGGIGFLWRRDLQWRRQEGACSDHLWVFGDLRGIPVAVCVVYLAVNTKHRDENVQSLECVRRDARQWATDRELIILGDFNGHLSELDGHTDFNGRLVLGLAEDMQLSILNLDQRCVGQVTWCARGSTTTIDYALISHGLDSACRMCTVDGEGLRSVGSDHNRLCLQFEAAGFRKRKPQRKDRGKYLPSAAVGKVCEDFEVSPRRHAATSYEDFVQALREVIERHMVQDRRSDEARKNPWWDEEVETAWRERRRANRAHRLAIKTGCAEAVPAMWAQYIELKRKVQALVQAKLAEHNMSLFRSLHSDGKSTAQRFWRYVTSLDRPAPPPWQLRDVASGRSILNLKEHLTEHFTRVFQDPDPSADLCGGQKEDIPPDSTSARSREESTHYAFSGASGERLEHSSDVALGFEEGGSVDMRAVARNKVPP</sequence>
<comment type="cofactor">
    <cofactor evidence="3">
        <name>Co(2+)</name>
        <dbReference type="ChEBI" id="CHEBI:48828"/>
    </cofactor>
</comment>
<evidence type="ECO:0000256" key="11">
    <source>
        <dbReference type="ARBA" id="ARBA00032735"/>
    </source>
</evidence>
<keyword evidence="9" id="KW-0479">Metal-binding</keyword>
<proteinExistence type="inferred from homology"/>
<dbReference type="InterPro" id="IPR006674">
    <property type="entry name" value="HD_domain"/>
</dbReference>
<evidence type="ECO:0000313" key="15">
    <source>
        <dbReference type="Proteomes" id="UP000821853"/>
    </source>
</evidence>
<dbReference type="EMBL" id="JABSTR010001040">
    <property type="protein sequence ID" value="KAH9383325.1"/>
    <property type="molecule type" value="Genomic_DNA"/>
</dbReference>
<dbReference type="InterPro" id="IPR005135">
    <property type="entry name" value="Endo/exonuclease/phosphatase"/>
</dbReference>
<dbReference type="InterPro" id="IPR036691">
    <property type="entry name" value="Endo/exonu/phosph_ase_sf"/>
</dbReference>
<evidence type="ECO:0000256" key="7">
    <source>
        <dbReference type="ARBA" id="ARBA00012964"/>
    </source>
</evidence>
<evidence type="ECO:0000256" key="3">
    <source>
        <dbReference type="ARBA" id="ARBA00001941"/>
    </source>
</evidence>
<dbReference type="SMART" id="SM00471">
    <property type="entry name" value="HDc"/>
    <property type="match status" value="1"/>
</dbReference>
<comment type="cofactor">
    <cofactor evidence="2">
        <name>Mn(2+)</name>
        <dbReference type="ChEBI" id="CHEBI:29035"/>
    </cofactor>
</comment>
<comment type="catalytic activity">
    <reaction evidence="1">
        <text>a 2'-deoxyribonucleoside 5'-phosphate + H2O = a 2'-deoxyribonucleoside + phosphate</text>
        <dbReference type="Rhea" id="RHEA:36167"/>
        <dbReference type="ChEBI" id="CHEBI:15377"/>
        <dbReference type="ChEBI" id="CHEBI:18274"/>
        <dbReference type="ChEBI" id="CHEBI:43474"/>
        <dbReference type="ChEBI" id="CHEBI:65317"/>
        <dbReference type="EC" id="3.1.3.89"/>
    </reaction>
</comment>
<dbReference type="SUPFAM" id="SSF109604">
    <property type="entry name" value="HD-domain/PDEase-like"/>
    <property type="match status" value="1"/>
</dbReference>
<evidence type="ECO:0000256" key="8">
    <source>
        <dbReference type="ARBA" id="ARBA00015933"/>
    </source>
</evidence>
<evidence type="ECO:0000256" key="12">
    <source>
        <dbReference type="SAM" id="MobiDB-lite"/>
    </source>
</evidence>
<dbReference type="PANTHER" id="PTHR11845:SF13">
    <property type="entry name" value="5'-DEOXYNUCLEOTIDASE HDDC2"/>
    <property type="match status" value="1"/>
</dbReference>
<evidence type="ECO:0000259" key="13">
    <source>
        <dbReference type="SMART" id="SM00471"/>
    </source>
</evidence>
<evidence type="ECO:0000256" key="4">
    <source>
        <dbReference type="ARBA" id="ARBA00004074"/>
    </source>
</evidence>
<dbReference type="GO" id="GO:0005737">
    <property type="term" value="C:cytoplasm"/>
    <property type="evidence" value="ECO:0007669"/>
    <property type="project" value="TreeGrafter"/>
</dbReference>
<dbReference type="VEuPathDB" id="VectorBase:HLOH_055739"/>
<accession>A0A9J6H9C5</accession>
<dbReference type="InterPro" id="IPR039356">
    <property type="entry name" value="YfbR/HDDC2"/>
</dbReference>
<evidence type="ECO:0000256" key="5">
    <source>
        <dbReference type="ARBA" id="ARBA00009999"/>
    </source>
</evidence>
<dbReference type="AlphaFoldDB" id="A0A9J6H9C5"/>
<evidence type="ECO:0000256" key="2">
    <source>
        <dbReference type="ARBA" id="ARBA00001936"/>
    </source>
</evidence>
<feature type="domain" description="HD/PDEase" evidence="13">
    <location>
        <begin position="16"/>
        <end position="105"/>
    </location>
</feature>
<dbReference type="InterPro" id="IPR003607">
    <property type="entry name" value="HD/PDEase_dom"/>
</dbReference>